<dbReference type="EMBL" id="KZ509948">
    <property type="protein sequence ID" value="PKU33579.1"/>
    <property type="molecule type" value="Genomic_DNA"/>
</dbReference>
<dbReference type="AlphaFoldDB" id="A0A2I0TIF2"/>
<proteinExistence type="predicted"/>
<sequence>MLICKVRVAMSFVASDVRLRTEDPSKCNPRFWEELFLMKVNLEYLEGKLEALDGEELMKIKDNINCLFQHCIQALGEEHPIRVVNALQVTDNISQNTILEYVMINSIFEAILQGMGLVIAQALSEYNSTYLSPNSLDAPVE</sequence>
<keyword evidence="2" id="KW-1185">Reference proteome</keyword>
<accession>A0A2I0TIF2</accession>
<evidence type="ECO:0000313" key="1">
    <source>
        <dbReference type="EMBL" id="PKU33579.1"/>
    </source>
</evidence>
<dbReference type="PANTHER" id="PTHR13608">
    <property type="entry name" value="ARMADILLO-LIKE HELICAL DOMAIN-CONTAINING PROTEIN 3"/>
    <property type="match status" value="1"/>
</dbReference>
<organism evidence="1 2">
    <name type="scientific">Limosa lapponica baueri</name>
    <dbReference type="NCBI Taxonomy" id="1758121"/>
    <lineage>
        <taxon>Eukaryota</taxon>
        <taxon>Metazoa</taxon>
        <taxon>Chordata</taxon>
        <taxon>Craniata</taxon>
        <taxon>Vertebrata</taxon>
        <taxon>Euteleostomi</taxon>
        <taxon>Archelosauria</taxon>
        <taxon>Archosauria</taxon>
        <taxon>Dinosauria</taxon>
        <taxon>Saurischia</taxon>
        <taxon>Theropoda</taxon>
        <taxon>Coelurosauria</taxon>
        <taxon>Aves</taxon>
        <taxon>Neognathae</taxon>
        <taxon>Neoaves</taxon>
        <taxon>Charadriiformes</taxon>
        <taxon>Scolopacidae</taxon>
        <taxon>Limosa</taxon>
    </lineage>
</organism>
<dbReference type="Proteomes" id="UP000233556">
    <property type="component" value="Unassembled WGS sequence"/>
</dbReference>
<dbReference type="GO" id="GO:0005829">
    <property type="term" value="C:cytosol"/>
    <property type="evidence" value="ECO:0007669"/>
    <property type="project" value="TreeGrafter"/>
</dbReference>
<reference evidence="2" key="1">
    <citation type="submission" date="2017-11" db="EMBL/GenBank/DDBJ databases">
        <authorList>
            <person name="Lima N.C."/>
            <person name="Parody-Merino A.M."/>
            <person name="Battley P.F."/>
            <person name="Fidler A.E."/>
            <person name="Prosdocimi F."/>
        </authorList>
    </citation>
    <scope>NUCLEOTIDE SEQUENCE [LARGE SCALE GENOMIC DNA]</scope>
</reference>
<reference evidence="2" key="2">
    <citation type="submission" date="2017-12" db="EMBL/GenBank/DDBJ databases">
        <title>Genome sequence of the Bar-tailed Godwit (Limosa lapponica baueri).</title>
        <authorList>
            <person name="Lima N.C.B."/>
            <person name="Parody-Merino A.M."/>
            <person name="Battley P.F."/>
            <person name="Fidler A.E."/>
            <person name="Prosdocimi F."/>
        </authorList>
    </citation>
    <scope>NUCLEOTIDE SEQUENCE [LARGE SCALE GENOMIC DNA]</scope>
</reference>
<dbReference type="InterPro" id="IPR039868">
    <property type="entry name" value="ARMD3-like"/>
</dbReference>
<protein>
    <submittedName>
        <fullName evidence="1">Uncharacterized protein</fullName>
    </submittedName>
</protein>
<evidence type="ECO:0000313" key="2">
    <source>
        <dbReference type="Proteomes" id="UP000233556"/>
    </source>
</evidence>
<dbReference type="OrthoDB" id="2012278at2759"/>
<gene>
    <name evidence="1" type="ORF">llap_16115</name>
</gene>
<dbReference type="PANTHER" id="PTHR13608:SF3">
    <property type="entry name" value="ARMADILLO-LIKE HELICAL DOMAIN-CONTAINING PROTEIN 3"/>
    <property type="match status" value="1"/>
</dbReference>
<name>A0A2I0TIF2_LIMLA</name>